<dbReference type="EMBL" id="CAJOAY010025018">
    <property type="protein sequence ID" value="CAF4379820.1"/>
    <property type="molecule type" value="Genomic_DNA"/>
</dbReference>
<dbReference type="Proteomes" id="UP000663881">
    <property type="component" value="Unassembled WGS sequence"/>
</dbReference>
<gene>
    <name evidence="1" type="ORF">OKA104_LOCUS50296</name>
</gene>
<reference evidence="1" key="1">
    <citation type="submission" date="2021-02" db="EMBL/GenBank/DDBJ databases">
        <authorList>
            <person name="Nowell W R."/>
        </authorList>
    </citation>
    <scope>NUCLEOTIDE SEQUENCE</scope>
</reference>
<protein>
    <submittedName>
        <fullName evidence="1">Uncharacterized protein</fullName>
    </submittedName>
</protein>
<organism evidence="1 2">
    <name type="scientific">Adineta steineri</name>
    <dbReference type="NCBI Taxonomy" id="433720"/>
    <lineage>
        <taxon>Eukaryota</taxon>
        <taxon>Metazoa</taxon>
        <taxon>Spiralia</taxon>
        <taxon>Gnathifera</taxon>
        <taxon>Rotifera</taxon>
        <taxon>Eurotatoria</taxon>
        <taxon>Bdelloidea</taxon>
        <taxon>Adinetida</taxon>
        <taxon>Adinetidae</taxon>
        <taxon>Adineta</taxon>
    </lineage>
</organism>
<comment type="caution">
    <text evidence="1">The sequence shown here is derived from an EMBL/GenBank/DDBJ whole genome shotgun (WGS) entry which is preliminary data.</text>
</comment>
<proteinExistence type="predicted"/>
<feature type="non-terminal residue" evidence="1">
    <location>
        <position position="1"/>
    </location>
</feature>
<evidence type="ECO:0000313" key="2">
    <source>
        <dbReference type="Proteomes" id="UP000663881"/>
    </source>
</evidence>
<name>A0A820MS24_9BILA</name>
<evidence type="ECO:0000313" key="1">
    <source>
        <dbReference type="EMBL" id="CAF4379820.1"/>
    </source>
</evidence>
<accession>A0A820MS24</accession>
<sequence length="14" mass="1120">GGGGGGGLNGISFA</sequence>